<dbReference type="InterPro" id="IPR002792">
    <property type="entry name" value="TRAM_dom"/>
</dbReference>
<feature type="binding site" evidence="4">
    <location>
        <position position="287"/>
    </location>
    <ligand>
        <name>S-adenosyl-L-methionine</name>
        <dbReference type="ChEBI" id="CHEBI:59789"/>
    </ligand>
</feature>
<sequence>MADINVKVGQKFPLTIKRLGINGEGIGYYKRKATFVPDALPGEVVLVQVTRVNTKYLEGRMLKIRERSKDRVKAPCPVFHLCGGCQLQHLSYPAQLDYKQQIIKDSLERYAGHISADKVKATIGMEEPFRYRNMNLFPVEKSGRTIRAGLYKEQSNTLIDIDDCIVQDNRTMTVTNEVKRIMSELNIDVCRNPHKDNGVRFIVTRIAKHTGDIQVVLVTTTPSLNKQDMLSERIMRIPGVVSVALNVNADKESRVLGPETLIIRGEQTIREQLEHIDYDLTPEGFFQINTEQTVVLYETIKAAVDLTGTEMVADIYCGTGGSALWLSEQAKEVRGVHFDEAAITNAVYNSALNHLENCTFEVGEPLDKLEEWIEEGFYPDVITVNPTRAGLSFDELNVFNEIKPKTLIYISRNPSSLAKDLAHLTKAFNVEYIQPVDMFPQTVQVEMVVKLVRKKRLG</sequence>
<comment type="similarity">
    <text evidence="4">Belongs to the class I-like SAM-binding methyltransferase superfamily. RNA M5U methyltransferase family.</text>
</comment>
<accession>A0A4R6BSB3</accession>
<keyword evidence="2 4" id="KW-0808">Transferase</keyword>
<dbReference type="NCBIfam" id="TIGR00479">
    <property type="entry name" value="rumA"/>
    <property type="match status" value="1"/>
</dbReference>
<proteinExistence type="inferred from homology"/>
<dbReference type="Proteomes" id="UP000294802">
    <property type="component" value="Unassembled WGS sequence"/>
</dbReference>
<dbReference type="PROSITE" id="PS50926">
    <property type="entry name" value="TRAM"/>
    <property type="match status" value="1"/>
</dbReference>
<dbReference type="PANTHER" id="PTHR11061">
    <property type="entry name" value="RNA M5U METHYLTRANSFERASE"/>
    <property type="match status" value="1"/>
</dbReference>
<dbReference type="Gene3D" id="3.40.50.150">
    <property type="entry name" value="Vaccinia Virus protein VP39"/>
    <property type="match status" value="1"/>
</dbReference>
<comment type="caution">
    <text evidence="4">Lacks conserved residue(s) required for the propagation of feature annotation.</text>
</comment>
<feature type="binding site" evidence="4">
    <location>
        <position position="316"/>
    </location>
    <ligand>
        <name>S-adenosyl-L-methionine</name>
        <dbReference type="ChEBI" id="CHEBI:59789"/>
    </ligand>
</feature>
<dbReference type="InterPro" id="IPR010280">
    <property type="entry name" value="U5_MeTrfase_fam"/>
</dbReference>
<reference evidence="6 7" key="1">
    <citation type="submission" date="2019-01" db="EMBL/GenBank/DDBJ databases">
        <title>Draft genome sequences of the type strains of six Macrococcus species.</title>
        <authorList>
            <person name="Mazhar S."/>
            <person name="Altermann E."/>
            <person name="Hill C."/>
            <person name="Mcauliffe O."/>
        </authorList>
    </citation>
    <scope>NUCLEOTIDE SEQUENCE [LARGE SCALE GENOMIC DNA]</scope>
    <source>
        <strain evidence="6 7">CCM4815</strain>
    </source>
</reference>
<evidence type="ECO:0000313" key="6">
    <source>
        <dbReference type="EMBL" id="TDM05303.1"/>
    </source>
</evidence>
<evidence type="ECO:0000256" key="2">
    <source>
        <dbReference type="ARBA" id="ARBA00022679"/>
    </source>
</evidence>
<feature type="binding site" evidence="4">
    <location>
        <position position="385"/>
    </location>
    <ligand>
        <name>S-adenosyl-L-methionine</name>
        <dbReference type="ChEBI" id="CHEBI:59789"/>
    </ligand>
</feature>
<evidence type="ECO:0000256" key="1">
    <source>
        <dbReference type="ARBA" id="ARBA00022603"/>
    </source>
</evidence>
<dbReference type="EC" id="2.1.1.190" evidence="6"/>
<keyword evidence="3 4" id="KW-0949">S-adenosyl-L-methionine</keyword>
<organism evidence="6 7">
    <name type="scientific">Macrococcus lamae</name>
    <dbReference type="NCBI Taxonomy" id="198484"/>
    <lineage>
        <taxon>Bacteria</taxon>
        <taxon>Bacillati</taxon>
        <taxon>Bacillota</taxon>
        <taxon>Bacilli</taxon>
        <taxon>Bacillales</taxon>
        <taxon>Staphylococcaceae</taxon>
        <taxon>Macrococcus</taxon>
    </lineage>
</organism>
<dbReference type="Gene3D" id="2.40.50.140">
    <property type="entry name" value="Nucleic acid-binding proteins"/>
    <property type="match status" value="1"/>
</dbReference>
<gene>
    <name evidence="6" type="primary">rlmD</name>
    <name evidence="6" type="ORF">ERX29_10045</name>
</gene>
<name>A0A4R6BSB3_9STAP</name>
<keyword evidence="7" id="KW-1185">Reference proteome</keyword>
<protein>
    <submittedName>
        <fullName evidence="6">23S rRNA (Uracil(1939)-C(5))-methyltransferase RlmD</fullName>
        <ecNumber evidence="6">2.1.1.190</ecNumber>
    </submittedName>
</protein>
<dbReference type="InterPro" id="IPR012340">
    <property type="entry name" value="NA-bd_OB-fold"/>
</dbReference>
<dbReference type="EMBL" id="SCWB01000020">
    <property type="protein sequence ID" value="TDM05303.1"/>
    <property type="molecule type" value="Genomic_DNA"/>
</dbReference>
<feature type="domain" description="TRAM" evidence="5">
    <location>
        <begin position="5"/>
        <end position="63"/>
    </location>
</feature>
<evidence type="ECO:0000313" key="7">
    <source>
        <dbReference type="Proteomes" id="UP000294802"/>
    </source>
</evidence>
<dbReference type="PROSITE" id="PS51687">
    <property type="entry name" value="SAM_MT_RNA_M5U"/>
    <property type="match status" value="1"/>
</dbReference>
<dbReference type="RefSeq" id="WP_133444539.1">
    <property type="nucleotide sequence ID" value="NZ_SCWB01000020.1"/>
</dbReference>
<dbReference type="Gene3D" id="2.40.50.1070">
    <property type="match status" value="1"/>
</dbReference>
<keyword evidence="1 4" id="KW-0489">Methyltransferase</keyword>
<dbReference type="AlphaFoldDB" id="A0A4R6BSB3"/>
<dbReference type="GO" id="GO:0070475">
    <property type="term" value="P:rRNA base methylation"/>
    <property type="evidence" value="ECO:0007669"/>
    <property type="project" value="TreeGrafter"/>
</dbReference>
<dbReference type="SUPFAM" id="SSF53335">
    <property type="entry name" value="S-adenosyl-L-methionine-dependent methyltransferases"/>
    <property type="match status" value="1"/>
</dbReference>
<dbReference type="InterPro" id="IPR029063">
    <property type="entry name" value="SAM-dependent_MTases_sf"/>
</dbReference>
<dbReference type="Pfam" id="PF01938">
    <property type="entry name" value="TRAM"/>
    <property type="match status" value="1"/>
</dbReference>
<dbReference type="OrthoDB" id="9804590at2"/>
<dbReference type="CDD" id="cd02440">
    <property type="entry name" value="AdoMet_MTases"/>
    <property type="match status" value="1"/>
</dbReference>
<evidence type="ECO:0000256" key="3">
    <source>
        <dbReference type="ARBA" id="ARBA00022691"/>
    </source>
</evidence>
<dbReference type="GO" id="GO:0070041">
    <property type="term" value="F:rRNA (uridine-C5-)-methyltransferase activity"/>
    <property type="evidence" value="ECO:0007669"/>
    <property type="project" value="TreeGrafter"/>
</dbReference>
<evidence type="ECO:0000259" key="5">
    <source>
        <dbReference type="PROSITE" id="PS50926"/>
    </source>
</evidence>
<evidence type="ECO:0000256" key="4">
    <source>
        <dbReference type="PROSITE-ProRule" id="PRU01024"/>
    </source>
</evidence>
<dbReference type="FunFam" id="2.40.50.140:FF:000097">
    <property type="entry name" value="23S rRNA (uracil(1939)-C(5))-methyltransferase RlmD"/>
    <property type="match status" value="1"/>
</dbReference>
<dbReference type="PANTHER" id="PTHR11061:SF45">
    <property type="match status" value="1"/>
</dbReference>
<dbReference type="SUPFAM" id="SSF50249">
    <property type="entry name" value="Nucleic acid-binding proteins"/>
    <property type="match status" value="1"/>
</dbReference>
<dbReference type="Pfam" id="PF05958">
    <property type="entry name" value="tRNA_U5-meth_tr"/>
    <property type="match status" value="1"/>
</dbReference>
<comment type="caution">
    <text evidence="6">The sequence shown here is derived from an EMBL/GenBank/DDBJ whole genome shotgun (WGS) entry which is preliminary data.</text>
</comment>